<dbReference type="InterPro" id="IPR000719">
    <property type="entry name" value="Prot_kinase_dom"/>
</dbReference>
<keyword evidence="2" id="KW-0808">Transferase</keyword>
<evidence type="ECO:0000259" key="1">
    <source>
        <dbReference type="PROSITE" id="PS50011"/>
    </source>
</evidence>
<gene>
    <name evidence="2" type="ORF">LCPAC401_02750</name>
</gene>
<feature type="domain" description="Protein kinase" evidence="1">
    <location>
        <begin position="5"/>
        <end position="264"/>
    </location>
</feature>
<organism evidence="2">
    <name type="scientific">Pithovirus LCPAC401</name>
    <dbReference type="NCBI Taxonomy" id="2506595"/>
    <lineage>
        <taxon>Viruses</taxon>
        <taxon>Pithoviruses</taxon>
    </lineage>
</organism>
<proteinExistence type="predicted"/>
<accession>A0A481ZA16</accession>
<keyword evidence="2" id="KW-0418">Kinase</keyword>
<dbReference type="InterPro" id="IPR008271">
    <property type="entry name" value="Ser/Thr_kinase_AS"/>
</dbReference>
<reference evidence="2" key="1">
    <citation type="journal article" date="2019" name="MBio">
        <title>Virus Genomes from Deep Sea Sediments Expand the Ocean Megavirome and Support Independent Origins of Viral Gigantism.</title>
        <authorList>
            <person name="Backstrom D."/>
            <person name="Yutin N."/>
            <person name="Jorgensen S.L."/>
            <person name="Dharamshi J."/>
            <person name="Homa F."/>
            <person name="Zaremba-Niedwiedzka K."/>
            <person name="Spang A."/>
            <person name="Wolf Y.I."/>
            <person name="Koonin E.V."/>
            <person name="Ettema T.J."/>
        </authorList>
    </citation>
    <scope>NUCLEOTIDE SEQUENCE</scope>
</reference>
<dbReference type="SMART" id="SM00220">
    <property type="entry name" value="S_TKc"/>
    <property type="match status" value="1"/>
</dbReference>
<dbReference type="GO" id="GO:0005524">
    <property type="term" value="F:ATP binding"/>
    <property type="evidence" value="ECO:0007669"/>
    <property type="project" value="InterPro"/>
</dbReference>
<sequence>MSRKYERLSRLGVGAFANVYKCYDRKSRTCKAIKVVKGNDGEGLNSLMEYFMVKHINHRYLVYASESYIANNILYMVQEIGVNDLFDWRRKNVPTDKQIKEWIFQLVDALLCLWSLDVTHTDLKTNNILLMKDGKIRLCDFGLSKLVSKEKVLSCSPEHRPPEVWRYGDVSTSIDIWGLGCTIFEIMYGKTLFENEQKEISLKNISQWGKVRKALIDHREVKSFKGLPSSFSVDVPIDSFILFLMNPDLDARPSGVEILTHPFMKGFTSSTWSVKNMRLHDVPLWIRDNSKHYTRSKDIYNLSVKIFSQLQNQRTELSIRVGERELFETCIFISYKLLRSTSKHPSYKFVTLMKDLIRYEETILKECEFTIFSPPRKF</sequence>
<dbReference type="Pfam" id="PF00069">
    <property type="entry name" value="Pkinase"/>
    <property type="match status" value="1"/>
</dbReference>
<dbReference type="InterPro" id="IPR011009">
    <property type="entry name" value="Kinase-like_dom_sf"/>
</dbReference>
<dbReference type="Gene3D" id="1.10.510.10">
    <property type="entry name" value="Transferase(Phosphotransferase) domain 1"/>
    <property type="match status" value="1"/>
</dbReference>
<dbReference type="PANTHER" id="PTHR44167">
    <property type="entry name" value="OVARIAN-SPECIFIC SERINE/THREONINE-PROTEIN KINASE LOK-RELATED"/>
    <property type="match status" value="1"/>
</dbReference>
<name>A0A481ZA16_9VIRU</name>
<evidence type="ECO:0000313" key="2">
    <source>
        <dbReference type="EMBL" id="QBK92637.1"/>
    </source>
</evidence>
<dbReference type="GO" id="GO:0004674">
    <property type="term" value="F:protein serine/threonine kinase activity"/>
    <property type="evidence" value="ECO:0007669"/>
    <property type="project" value="TreeGrafter"/>
</dbReference>
<protein>
    <submittedName>
        <fullName evidence="2">Protein kinase</fullName>
    </submittedName>
</protein>
<dbReference type="PANTHER" id="PTHR44167:SF24">
    <property type="entry name" value="SERINE_THREONINE-PROTEIN KINASE CHK2"/>
    <property type="match status" value="1"/>
</dbReference>
<dbReference type="PROSITE" id="PS50011">
    <property type="entry name" value="PROTEIN_KINASE_DOM"/>
    <property type="match status" value="1"/>
</dbReference>
<dbReference type="Gene3D" id="3.30.200.20">
    <property type="entry name" value="Phosphorylase Kinase, domain 1"/>
    <property type="match status" value="1"/>
</dbReference>
<dbReference type="PROSITE" id="PS00108">
    <property type="entry name" value="PROTEIN_KINASE_ST"/>
    <property type="match status" value="1"/>
</dbReference>
<dbReference type="EMBL" id="MK500579">
    <property type="protein sequence ID" value="QBK92637.1"/>
    <property type="molecule type" value="Genomic_DNA"/>
</dbReference>
<dbReference type="SUPFAM" id="SSF56112">
    <property type="entry name" value="Protein kinase-like (PK-like)"/>
    <property type="match status" value="1"/>
</dbReference>